<evidence type="ECO:0000256" key="2">
    <source>
        <dbReference type="SAM" id="MobiDB-lite"/>
    </source>
</evidence>
<proteinExistence type="predicted"/>
<dbReference type="SMART" id="SM00066">
    <property type="entry name" value="GAL4"/>
    <property type="match status" value="1"/>
</dbReference>
<dbReference type="EMBL" id="NKCI01000024">
    <property type="protein sequence ID" value="RSL66565.1"/>
    <property type="molecule type" value="Genomic_DNA"/>
</dbReference>
<dbReference type="PROSITE" id="PS00463">
    <property type="entry name" value="ZN2_CY6_FUNGAL_1"/>
    <property type="match status" value="1"/>
</dbReference>
<dbReference type="InterPro" id="IPR036864">
    <property type="entry name" value="Zn2-C6_fun-type_DNA-bd_sf"/>
</dbReference>
<feature type="compositionally biased region" description="Low complexity" evidence="2">
    <location>
        <begin position="70"/>
        <end position="83"/>
    </location>
</feature>
<dbReference type="PANTHER" id="PTHR38111:SF2">
    <property type="entry name" value="FINGER DOMAIN PROTEIN, PUTATIVE (AFU_ORTHOLOGUE AFUA_1G01560)-RELATED"/>
    <property type="match status" value="1"/>
</dbReference>
<name>A0A428QMP1_9HYPO</name>
<dbReference type="InterPro" id="IPR053178">
    <property type="entry name" value="Osmoadaptation_assoc"/>
</dbReference>
<dbReference type="PANTHER" id="PTHR38111">
    <property type="entry name" value="ZN(2)-C6 FUNGAL-TYPE DOMAIN-CONTAINING PROTEIN-RELATED"/>
    <property type="match status" value="1"/>
</dbReference>
<sequence>MVGVPGRSKGCNTCRKRRVKCDETKPVCVRCTKGGFECLGYIRDRVWRHTLTAPFPTMECTETTSAGQNASASSSKDTASTNTRVASPPPEMSLIAFQGDFCFSFMFSNFVWRSYGAPWLDQAAAGKLGRLSLDATKALSQANFGKSNHQSDIELKGVMQYGRCLESLAQELGSSCGRGLLVPILVLMMHAASHADQTGAVSHLRGLARLLHICGPEAFQQQPLLNAFEAARATLLVASLYGKQPLFLEEERWRSVPFAANAASKTPQSYLLDILVAVPRILHDHAAYESSDETQHTPYGDLLRRTEELLISLYRWRWQWQARSGDQVEVDAGITSQLNGPAAEALGSIGTSRQSGRLRFGKFTLATELMLYNATLMWLLALLWKMDPLGASQRIETCATAANPAEASVRYLGFEPLRRPGASVSVRDPAMEILRAFEWVTRHHSRSKEPTFLYLFPVGMALSVIEMEPEVKAWAISLLNRSPITANYAQGQNPAGFGFYVTREALHPETVEAELQLFSEQDLQQLAI</sequence>
<dbReference type="Proteomes" id="UP000288168">
    <property type="component" value="Unassembled WGS sequence"/>
</dbReference>
<dbReference type="OrthoDB" id="3525185at2759"/>
<organism evidence="4 5">
    <name type="scientific">Fusarium duplospermum</name>
    <dbReference type="NCBI Taxonomy" id="1325734"/>
    <lineage>
        <taxon>Eukaryota</taxon>
        <taxon>Fungi</taxon>
        <taxon>Dikarya</taxon>
        <taxon>Ascomycota</taxon>
        <taxon>Pezizomycotina</taxon>
        <taxon>Sordariomycetes</taxon>
        <taxon>Hypocreomycetidae</taxon>
        <taxon>Hypocreales</taxon>
        <taxon>Nectriaceae</taxon>
        <taxon>Fusarium</taxon>
        <taxon>Fusarium solani species complex</taxon>
    </lineage>
</organism>
<dbReference type="AlphaFoldDB" id="A0A428QMP1"/>
<comment type="caution">
    <text evidence="4">The sequence shown here is derived from an EMBL/GenBank/DDBJ whole genome shotgun (WGS) entry which is preliminary data.</text>
</comment>
<dbReference type="GO" id="GO:0000981">
    <property type="term" value="F:DNA-binding transcription factor activity, RNA polymerase II-specific"/>
    <property type="evidence" value="ECO:0007669"/>
    <property type="project" value="InterPro"/>
</dbReference>
<feature type="domain" description="Zn(2)-C6 fungal-type" evidence="3">
    <location>
        <begin position="10"/>
        <end position="38"/>
    </location>
</feature>
<evidence type="ECO:0000313" key="4">
    <source>
        <dbReference type="EMBL" id="RSL66565.1"/>
    </source>
</evidence>
<dbReference type="InterPro" id="IPR001138">
    <property type="entry name" value="Zn2Cys6_DnaBD"/>
</dbReference>
<keyword evidence="5" id="KW-1185">Reference proteome</keyword>
<dbReference type="CDD" id="cd00067">
    <property type="entry name" value="GAL4"/>
    <property type="match status" value="1"/>
</dbReference>
<dbReference type="STRING" id="1325734.A0A428QMP1"/>
<reference evidence="4 5" key="1">
    <citation type="submission" date="2017-06" db="EMBL/GenBank/DDBJ databases">
        <title>Comparative genomic analysis of Ambrosia Fusariam Clade fungi.</title>
        <authorList>
            <person name="Stajich J.E."/>
            <person name="Carrillo J."/>
            <person name="Kijimoto T."/>
            <person name="Eskalen A."/>
            <person name="O'Donnell K."/>
            <person name="Kasson M."/>
        </authorList>
    </citation>
    <scope>NUCLEOTIDE SEQUENCE [LARGE SCALE GENOMIC DNA]</scope>
    <source>
        <strain evidence="4 5">NRRL62584</strain>
    </source>
</reference>
<evidence type="ECO:0000256" key="1">
    <source>
        <dbReference type="ARBA" id="ARBA00023242"/>
    </source>
</evidence>
<dbReference type="Gene3D" id="4.10.240.10">
    <property type="entry name" value="Zn(2)-C6 fungal-type DNA-binding domain"/>
    <property type="match status" value="1"/>
</dbReference>
<dbReference type="SUPFAM" id="SSF57701">
    <property type="entry name" value="Zn2/Cys6 DNA-binding domain"/>
    <property type="match status" value="1"/>
</dbReference>
<dbReference type="PROSITE" id="PS50048">
    <property type="entry name" value="ZN2_CY6_FUNGAL_2"/>
    <property type="match status" value="1"/>
</dbReference>
<protein>
    <recommendedName>
        <fullName evidence="3">Zn(2)-C6 fungal-type domain-containing protein</fullName>
    </recommendedName>
</protein>
<accession>A0A428QMP1</accession>
<dbReference type="GO" id="GO:0008270">
    <property type="term" value="F:zinc ion binding"/>
    <property type="evidence" value="ECO:0007669"/>
    <property type="project" value="InterPro"/>
</dbReference>
<evidence type="ECO:0000313" key="5">
    <source>
        <dbReference type="Proteomes" id="UP000288168"/>
    </source>
</evidence>
<keyword evidence="1" id="KW-0539">Nucleus</keyword>
<dbReference type="Pfam" id="PF00172">
    <property type="entry name" value="Zn_clus"/>
    <property type="match status" value="1"/>
</dbReference>
<gene>
    <name evidence="4" type="ORF">CEP54_003715</name>
</gene>
<feature type="region of interest" description="Disordered" evidence="2">
    <location>
        <begin position="63"/>
        <end position="86"/>
    </location>
</feature>
<evidence type="ECO:0000259" key="3">
    <source>
        <dbReference type="PROSITE" id="PS50048"/>
    </source>
</evidence>